<gene>
    <name evidence="3" type="ORF">DN92_07780</name>
</gene>
<feature type="signal peptide" evidence="1">
    <location>
        <begin position="1"/>
        <end position="24"/>
    </location>
</feature>
<evidence type="ECO:0000259" key="2">
    <source>
        <dbReference type="PROSITE" id="PS51208"/>
    </source>
</evidence>
<dbReference type="EMBL" id="CP028940">
    <property type="protein sequence ID" value="QKM60930.1"/>
    <property type="molecule type" value="Genomic_DNA"/>
</dbReference>
<dbReference type="Proteomes" id="UP000501090">
    <property type="component" value="Chromosome"/>
</dbReference>
<dbReference type="RefSeq" id="WP_173960695.1">
    <property type="nucleotide sequence ID" value="NZ_CBCSCC010000004.1"/>
</dbReference>
<dbReference type="InterPro" id="IPR005546">
    <property type="entry name" value="Autotransporte_beta"/>
</dbReference>
<sequence>MKPPKSSSLNLFLVGISASSGVFAANCFPGSFSSNGTDIPTACTPAPAGSYVNFAGATAATLTSPGTYQPNAGQTSALQATPGYYVPFAGATEATLAPVGRYVSVSGASVATQAPAGYFVAVTGATQATPSPVGSYVSVSGASAATYAPVGSYVATTSQTSATQTAPGFYTYAPGASSQVPAGLMAGPLNSTIRANEASIRDASLMIEDKSDATIKSSFYYQGGSVDQVGQSSGAKQNISFWGLNLMGNIFGGKDDPAGVLANVSSINYSAGSDGSGNGLGLSVGLFKKVQIEAVKLVGTLLFGNYNYNSTRQNLTQSTVSGSSANIQSATGNTNVNTYGVNVLGSIPVARALPNLDGFLNVAVTNYAYKGMNESVSGAGGNPSAGLNTSSMSYVSVPATLGLKYSLMDASNEYSLGSISVGYKYDFGKSSSLNMSTQSSPGYQFGLPIALTNARATVIEISSANYELKKDLSLSAAISTEFSSAYSFYQGSLRLRKSF</sequence>
<proteinExistence type="predicted"/>
<organism evidence="3 4">
    <name type="scientific">Polynucleobacter arcticus</name>
    <dbReference type="NCBI Taxonomy" id="1743165"/>
    <lineage>
        <taxon>Bacteria</taxon>
        <taxon>Pseudomonadati</taxon>
        <taxon>Pseudomonadota</taxon>
        <taxon>Betaproteobacteria</taxon>
        <taxon>Burkholderiales</taxon>
        <taxon>Burkholderiaceae</taxon>
        <taxon>Polynucleobacter</taxon>
    </lineage>
</organism>
<dbReference type="PROSITE" id="PS51208">
    <property type="entry name" value="AUTOTRANSPORTER"/>
    <property type="match status" value="1"/>
</dbReference>
<keyword evidence="1" id="KW-0732">Signal</keyword>
<dbReference type="AlphaFoldDB" id="A0A6M9PDW1"/>
<dbReference type="KEGG" id="pard:DN92_07780"/>
<keyword evidence="4" id="KW-1185">Reference proteome</keyword>
<reference evidence="3 4" key="1">
    <citation type="submission" date="2018-04" db="EMBL/GenBank/DDBJ databases">
        <title>Polynucleobacter sp. UK-Long2-W17 genome.</title>
        <authorList>
            <person name="Hahn M.W."/>
        </authorList>
    </citation>
    <scope>NUCLEOTIDE SEQUENCE [LARGE SCALE GENOMIC DNA]</scope>
    <source>
        <strain evidence="3 4">UK-Long2-W17</strain>
    </source>
</reference>
<feature type="chain" id="PRO_5026696887" description="Autotransporter domain-containing protein" evidence="1">
    <location>
        <begin position="25"/>
        <end position="499"/>
    </location>
</feature>
<accession>A0A6M9PDW1</accession>
<dbReference type="InterPro" id="IPR036709">
    <property type="entry name" value="Autotransporte_beta_dom_sf"/>
</dbReference>
<dbReference type="SMART" id="SM01411">
    <property type="entry name" value="Ephrin_rec_like"/>
    <property type="match status" value="3"/>
</dbReference>
<evidence type="ECO:0000256" key="1">
    <source>
        <dbReference type="SAM" id="SignalP"/>
    </source>
</evidence>
<protein>
    <recommendedName>
        <fullName evidence="2">Autotransporter domain-containing protein</fullName>
    </recommendedName>
</protein>
<evidence type="ECO:0000313" key="3">
    <source>
        <dbReference type="EMBL" id="QKM60930.1"/>
    </source>
</evidence>
<feature type="domain" description="Autotransporter" evidence="2">
    <location>
        <begin position="208"/>
        <end position="499"/>
    </location>
</feature>
<dbReference type="SUPFAM" id="SSF103515">
    <property type="entry name" value="Autotransporter"/>
    <property type="match status" value="1"/>
</dbReference>
<name>A0A6M9PDW1_9BURK</name>
<evidence type="ECO:0000313" key="4">
    <source>
        <dbReference type="Proteomes" id="UP000501090"/>
    </source>
</evidence>